<dbReference type="PROSITE" id="PS51257">
    <property type="entry name" value="PROKAR_LIPOPROTEIN"/>
    <property type="match status" value="1"/>
</dbReference>
<name>A0ABQ1WI20_9BACT</name>
<dbReference type="EMBL" id="BMFP01000009">
    <property type="protein sequence ID" value="GGG30047.1"/>
    <property type="molecule type" value="Genomic_DNA"/>
</dbReference>
<organism evidence="2 3">
    <name type="scientific">Pontibacter amylolyticus</name>
    <dbReference type="NCBI Taxonomy" id="1424080"/>
    <lineage>
        <taxon>Bacteria</taxon>
        <taxon>Pseudomonadati</taxon>
        <taxon>Bacteroidota</taxon>
        <taxon>Cytophagia</taxon>
        <taxon>Cytophagales</taxon>
        <taxon>Hymenobacteraceae</taxon>
        <taxon>Pontibacter</taxon>
    </lineage>
</organism>
<evidence type="ECO:0000256" key="1">
    <source>
        <dbReference type="SAM" id="SignalP"/>
    </source>
</evidence>
<protein>
    <submittedName>
        <fullName evidence="2">Uncharacterized protein</fullName>
    </submittedName>
</protein>
<reference evidence="3" key="1">
    <citation type="journal article" date="2019" name="Int. J. Syst. Evol. Microbiol.">
        <title>The Global Catalogue of Microorganisms (GCM) 10K type strain sequencing project: providing services to taxonomists for standard genome sequencing and annotation.</title>
        <authorList>
            <consortium name="The Broad Institute Genomics Platform"/>
            <consortium name="The Broad Institute Genome Sequencing Center for Infectious Disease"/>
            <person name="Wu L."/>
            <person name="Ma J."/>
        </authorList>
    </citation>
    <scope>NUCLEOTIDE SEQUENCE [LARGE SCALE GENOMIC DNA]</scope>
    <source>
        <strain evidence="3">CGMCC 1.12749</strain>
    </source>
</reference>
<feature type="chain" id="PRO_5045079490" evidence="1">
    <location>
        <begin position="24"/>
        <end position="199"/>
    </location>
</feature>
<comment type="caution">
    <text evidence="2">The sequence shown here is derived from an EMBL/GenBank/DDBJ whole genome shotgun (WGS) entry which is preliminary data.</text>
</comment>
<keyword evidence="1" id="KW-0732">Signal</keyword>
<evidence type="ECO:0000313" key="2">
    <source>
        <dbReference type="EMBL" id="GGG30047.1"/>
    </source>
</evidence>
<dbReference type="RefSeq" id="WP_229734033.1">
    <property type="nucleotide sequence ID" value="NZ_BMFP01000009.1"/>
</dbReference>
<gene>
    <name evidence="2" type="ORF">GCM10011323_36880</name>
</gene>
<keyword evidence="3" id="KW-1185">Reference proteome</keyword>
<dbReference type="Proteomes" id="UP000634043">
    <property type="component" value="Unassembled WGS sequence"/>
</dbReference>
<evidence type="ECO:0000313" key="3">
    <source>
        <dbReference type="Proteomes" id="UP000634043"/>
    </source>
</evidence>
<accession>A0ABQ1WI20</accession>
<feature type="signal peptide" evidence="1">
    <location>
        <begin position="1"/>
        <end position="23"/>
    </location>
</feature>
<sequence length="199" mass="22627">MHSLTWRFFVAASIMFVALSCEVETTTTTKTDTPVPEPASATYTIKKGGHTTQSPLKFVETSAIRFEATFDSTAIYTTLLPSNQADINKLYGLSDCQTDHHTNSARFGWRWYEGRLEIHAYTYSNKKRNTAYITSVQPGQTNRYELVLGEKAYTFQVNDTKVVLPRHCSTAGSHYQLYPYFGGDETAPHDITIWIRYIK</sequence>
<proteinExistence type="predicted"/>